<evidence type="ECO:0000313" key="1">
    <source>
        <dbReference type="EMBL" id="GAT23251.1"/>
    </source>
</evidence>
<comment type="caution">
    <text evidence="1">The sequence shown here is derived from an EMBL/GenBank/DDBJ whole genome shotgun (WGS) entry which is preliminary data.</text>
</comment>
<dbReference type="EMBL" id="BCWF01000017">
    <property type="protein sequence ID" value="GAT23251.1"/>
    <property type="molecule type" value="Genomic_DNA"/>
</dbReference>
<name>A0A146FCR8_ASPKA</name>
<proteinExistence type="predicted"/>
<dbReference type="Proteomes" id="UP000075230">
    <property type="component" value="Unassembled WGS sequence"/>
</dbReference>
<sequence>MATISSGRCRNPRKDDGMVAPALKYYYFPDELGASSRPVVASAWGCVLPPSWRATSESLRCLRKVQDRPEDATVLRTILEPFAPQYVAE</sequence>
<reference evidence="1 2" key="1">
    <citation type="journal article" date="2016" name="DNA Res.">
        <title>Genome sequence of Aspergillus luchuensis NBRC 4314.</title>
        <authorList>
            <person name="Yamada O."/>
            <person name="Machida M."/>
            <person name="Hosoyama A."/>
            <person name="Goto M."/>
            <person name="Takahashi T."/>
            <person name="Futagami T."/>
            <person name="Yamagata Y."/>
            <person name="Takeuchi M."/>
            <person name="Kobayashi T."/>
            <person name="Koike H."/>
            <person name="Abe K."/>
            <person name="Asai K."/>
            <person name="Arita M."/>
            <person name="Fujita N."/>
            <person name="Fukuda K."/>
            <person name="Higa K."/>
            <person name="Horikawa H."/>
            <person name="Ishikawa T."/>
            <person name="Jinno K."/>
            <person name="Kato Y."/>
            <person name="Kirimura K."/>
            <person name="Mizutani O."/>
            <person name="Nakasone K."/>
            <person name="Sano M."/>
            <person name="Shiraishi Y."/>
            <person name="Tsukahara M."/>
            <person name="Gomi K."/>
        </authorList>
    </citation>
    <scope>NUCLEOTIDE SEQUENCE [LARGE SCALE GENOMIC DNA]</scope>
    <source>
        <strain evidence="1 2">RIB 2604</strain>
    </source>
</reference>
<organism evidence="1 2">
    <name type="scientific">Aspergillus kawachii</name>
    <name type="common">White koji mold</name>
    <name type="synonym">Aspergillus awamori var. kawachi</name>
    <dbReference type="NCBI Taxonomy" id="1069201"/>
    <lineage>
        <taxon>Eukaryota</taxon>
        <taxon>Fungi</taxon>
        <taxon>Dikarya</taxon>
        <taxon>Ascomycota</taxon>
        <taxon>Pezizomycotina</taxon>
        <taxon>Eurotiomycetes</taxon>
        <taxon>Eurotiomycetidae</taxon>
        <taxon>Eurotiales</taxon>
        <taxon>Aspergillaceae</taxon>
        <taxon>Aspergillus</taxon>
        <taxon>Aspergillus subgen. Circumdati</taxon>
    </lineage>
</organism>
<reference evidence="2" key="2">
    <citation type="submission" date="2016-02" db="EMBL/GenBank/DDBJ databases">
        <title>Genome sequencing of Aspergillus luchuensis NBRC 4314.</title>
        <authorList>
            <person name="Yamada O."/>
        </authorList>
    </citation>
    <scope>NUCLEOTIDE SEQUENCE [LARGE SCALE GENOMIC DNA]</scope>
    <source>
        <strain evidence="2">RIB 2604</strain>
    </source>
</reference>
<accession>A0A146FCR8</accession>
<protein>
    <submittedName>
        <fullName evidence="1">Similar to An12g09890</fullName>
    </submittedName>
</protein>
<dbReference type="AlphaFoldDB" id="A0A146FCR8"/>
<gene>
    <name evidence="1" type="ORF">RIB2604_01703890</name>
</gene>
<evidence type="ECO:0000313" key="2">
    <source>
        <dbReference type="Proteomes" id="UP000075230"/>
    </source>
</evidence>